<protein>
    <submittedName>
        <fullName evidence="5">Outer membrane protein OmpA</fullName>
    </submittedName>
</protein>
<evidence type="ECO:0000313" key="6">
    <source>
        <dbReference type="Proteomes" id="UP000182932"/>
    </source>
</evidence>
<keyword evidence="3" id="KW-0732">Signal</keyword>
<dbReference type="SUPFAM" id="SSF103088">
    <property type="entry name" value="OmpA-like"/>
    <property type="match status" value="1"/>
</dbReference>
<feature type="compositionally biased region" description="Acidic residues" evidence="2">
    <location>
        <begin position="164"/>
        <end position="212"/>
    </location>
</feature>
<dbReference type="PANTHER" id="PTHR30329">
    <property type="entry name" value="STATOR ELEMENT OF FLAGELLAR MOTOR COMPLEX"/>
    <property type="match status" value="1"/>
</dbReference>
<evidence type="ECO:0000256" key="3">
    <source>
        <dbReference type="SAM" id="SignalP"/>
    </source>
</evidence>
<feature type="compositionally biased region" description="Acidic residues" evidence="2">
    <location>
        <begin position="130"/>
        <end position="156"/>
    </location>
</feature>
<organism evidence="5 6">
    <name type="scientific">Marinovum algicola</name>
    <dbReference type="NCBI Taxonomy" id="42444"/>
    <lineage>
        <taxon>Bacteria</taxon>
        <taxon>Pseudomonadati</taxon>
        <taxon>Pseudomonadota</taxon>
        <taxon>Alphaproteobacteria</taxon>
        <taxon>Rhodobacterales</taxon>
        <taxon>Roseobacteraceae</taxon>
        <taxon>Marinovum</taxon>
    </lineage>
</organism>
<dbReference type="Pfam" id="PF00691">
    <property type="entry name" value="OmpA"/>
    <property type="match status" value="1"/>
</dbReference>
<dbReference type="EMBL" id="FNYY01000004">
    <property type="protein sequence ID" value="SEJ24404.1"/>
    <property type="molecule type" value="Genomic_DNA"/>
</dbReference>
<feature type="signal peptide" evidence="3">
    <location>
        <begin position="1"/>
        <end position="26"/>
    </location>
</feature>
<dbReference type="GeneID" id="80821442"/>
<dbReference type="InterPro" id="IPR036737">
    <property type="entry name" value="OmpA-like_sf"/>
</dbReference>
<dbReference type="PANTHER" id="PTHR30329:SF21">
    <property type="entry name" value="LIPOPROTEIN YIAD-RELATED"/>
    <property type="match status" value="1"/>
</dbReference>
<evidence type="ECO:0000259" key="4">
    <source>
        <dbReference type="PROSITE" id="PS51123"/>
    </source>
</evidence>
<sequence>MTRSTLMKSTAIVLSLALAVPTVAPAQSGDVSAFAAGEMPSAEQIDEMGRDILEQLGVLIGLDRDAARAMELEELRVAIKTELGLPVDEAAESEEPPAETAEVTAEGAAEVTAEAAEETAAEVEGAAEAAVEEAQDVVEEAADAAETASEEAGEQTEELREALEDAQAEEAPEVEQQIETEAEAEAEAQVETETQVESEAEAEAEAETEAQAETETQAETSLGGLAGINDIDAMSRDQLLALASDLSLDLGATENMSEAELRTAVKAALGMEVEVVEPAPEETEPDTTVADSTPMAAEDDAATAEGEVVVETVTEADVRSSSEEFGSDVIVEQQAEQRGTREDDDDDDDRGFSNAETAAALGLGVLALSQILGDADEVVSNSGDRVVVRRGNDLQVIRDDDVLLRQPGSEVETRNFADGSSRVVVTRPDGSQVITVRAADGTVVRRVQVRADGRRIVLFDDTEEAAEPVDVTTLPEPRRQQPVTVTSGDRAALEAALNAQLAADVDRRFSLNQVRSIREVRHLMPEVTLDAVNFQTGSAVIQPGEAEELADLGSQLADFLAANPDELFIVEGHTDTVGDAAYNLALSDRRAESVALALVEYFDVPPENLIIQGYGESDLLVPREGPERANRRATVRRITPLLHRNARLD</sequence>
<keyword evidence="6" id="KW-1185">Reference proteome</keyword>
<dbReference type="Gene3D" id="3.30.1330.60">
    <property type="entry name" value="OmpA-like domain"/>
    <property type="match status" value="1"/>
</dbReference>
<feature type="region of interest" description="Disordered" evidence="2">
    <location>
        <begin position="317"/>
        <end position="353"/>
    </location>
</feature>
<keyword evidence="1" id="KW-0472">Membrane</keyword>
<evidence type="ECO:0000256" key="2">
    <source>
        <dbReference type="SAM" id="MobiDB-lite"/>
    </source>
</evidence>
<proteinExistence type="predicted"/>
<comment type="caution">
    <text evidence="5">The sequence shown here is derived from an EMBL/GenBank/DDBJ whole genome shotgun (WGS) entry which is preliminary data.</text>
</comment>
<dbReference type="Proteomes" id="UP000182932">
    <property type="component" value="Unassembled WGS sequence"/>
</dbReference>
<feature type="domain" description="OmpA-like" evidence="4">
    <location>
        <begin position="521"/>
        <end position="646"/>
    </location>
</feature>
<dbReference type="RefSeq" id="WP_170850522.1">
    <property type="nucleotide sequence ID" value="NZ_FNYY01000004.1"/>
</dbReference>
<dbReference type="AlphaFoldDB" id="A0A975W916"/>
<dbReference type="InterPro" id="IPR006665">
    <property type="entry name" value="OmpA-like"/>
</dbReference>
<feature type="compositionally biased region" description="Low complexity" evidence="2">
    <location>
        <begin position="98"/>
        <end position="114"/>
    </location>
</feature>
<feature type="region of interest" description="Disordered" evidence="2">
    <location>
        <begin position="87"/>
        <end position="221"/>
    </location>
</feature>
<accession>A0A975W916</accession>
<reference evidence="5 6" key="1">
    <citation type="submission" date="2016-10" db="EMBL/GenBank/DDBJ databases">
        <authorList>
            <person name="Varghese N."/>
            <person name="Submissions S."/>
        </authorList>
    </citation>
    <scope>NUCLEOTIDE SEQUENCE [LARGE SCALE GENOMIC DNA]</scope>
    <source>
        <strain evidence="5 6">FF3</strain>
    </source>
</reference>
<gene>
    <name evidence="5" type="ORF">SAMN04487940_104166</name>
</gene>
<dbReference type="PROSITE" id="PS51123">
    <property type="entry name" value="OMPA_2"/>
    <property type="match status" value="1"/>
</dbReference>
<dbReference type="InterPro" id="IPR050330">
    <property type="entry name" value="Bact_OuterMem_StrucFunc"/>
</dbReference>
<evidence type="ECO:0000256" key="1">
    <source>
        <dbReference type="PROSITE-ProRule" id="PRU00473"/>
    </source>
</evidence>
<dbReference type="CDD" id="cd07185">
    <property type="entry name" value="OmpA_C-like"/>
    <property type="match status" value="1"/>
</dbReference>
<name>A0A975W916_9RHOB</name>
<feature type="chain" id="PRO_5037884446" evidence="3">
    <location>
        <begin position="27"/>
        <end position="649"/>
    </location>
</feature>
<evidence type="ECO:0000313" key="5">
    <source>
        <dbReference type="EMBL" id="SEJ24404.1"/>
    </source>
</evidence>
<dbReference type="GO" id="GO:0016020">
    <property type="term" value="C:membrane"/>
    <property type="evidence" value="ECO:0007669"/>
    <property type="project" value="UniProtKB-UniRule"/>
</dbReference>